<gene>
    <name evidence="6" type="ORF">J0A66_22620</name>
</gene>
<dbReference type="PANTHER" id="PTHR11070">
    <property type="entry name" value="UVRD / RECB / PCRA DNA HELICASE FAMILY MEMBER"/>
    <property type="match status" value="1"/>
</dbReference>
<dbReference type="GO" id="GO:0016787">
    <property type="term" value="F:hydrolase activity"/>
    <property type="evidence" value="ECO:0007669"/>
    <property type="project" value="UniProtKB-KW"/>
</dbReference>
<organism evidence="6 7">
    <name type="scientific">Bowmanella dokdonensis</name>
    <dbReference type="NCBI Taxonomy" id="751969"/>
    <lineage>
        <taxon>Bacteria</taxon>
        <taxon>Pseudomonadati</taxon>
        <taxon>Pseudomonadota</taxon>
        <taxon>Gammaproteobacteria</taxon>
        <taxon>Alteromonadales</taxon>
        <taxon>Alteromonadaceae</taxon>
        <taxon>Bowmanella</taxon>
    </lineage>
</organism>
<dbReference type="InterPro" id="IPR000212">
    <property type="entry name" value="DNA_helicase_UvrD/REP"/>
</dbReference>
<keyword evidence="3" id="KW-0347">Helicase</keyword>
<dbReference type="SUPFAM" id="SSF52540">
    <property type="entry name" value="P-loop containing nucleoside triphosphate hydrolases"/>
    <property type="match status" value="1"/>
</dbReference>
<dbReference type="GO" id="GO:0005524">
    <property type="term" value="F:ATP binding"/>
    <property type="evidence" value="ECO:0007669"/>
    <property type="project" value="UniProtKB-KW"/>
</dbReference>
<feature type="non-terminal residue" evidence="6">
    <location>
        <position position="98"/>
    </location>
</feature>
<dbReference type="Proteomes" id="UP000664654">
    <property type="component" value="Unassembled WGS sequence"/>
</dbReference>
<evidence type="ECO:0000313" key="6">
    <source>
        <dbReference type="EMBL" id="MBN7828032.1"/>
    </source>
</evidence>
<dbReference type="EMBL" id="JAFKCV010000288">
    <property type="protein sequence ID" value="MBN7828032.1"/>
    <property type="molecule type" value="Genomic_DNA"/>
</dbReference>
<accession>A0A939ITQ3</accession>
<evidence type="ECO:0000256" key="4">
    <source>
        <dbReference type="ARBA" id="ARBA00022840"/>
    </source>
</evidence>
<protein>
    <submittedName>
        <fullName evidence="6">UvrD-helicase domain-containing protein</fullName>
    </submittedName>
</protein>
<dbReference type="AlphaFoldDB" id="A0A939ITQ3"/>
<keyword evidence="4" id="KW-0067">ATP-binding</keyword>
<dbReference type="GO" id="GO:0003677">
    <property type="term" value="F:DNA binding"/>
    <property type="evidence" value="ECO:0007669"/>
    <property type="project" value="InterPro"/>
</dbReference>
<evidence type="ECO:0000256" key="1">
    <source>
        <dbReference type="ARBA" id="ARBA00022741"/>
    </source>
</evidence>
<feature type="domain" description="UvrD-like helicase ATP-binding" evidence="5">
    <location>
        <begin position="10"/>
        <end position="76"/>
    </location>
</feature>
<evidence type="ECO:0000256" key="2">
    <source>
        <dbReference type="ARBA" id="ARBA00022801"/>
    </source>
</evidence>
<reference evidence="6" key="1">
    <citation type="submission" date="2021-03" db="EMBL/GenBank/DDBJ databases">
        <title>novel species isolated from a fishpond in China.</title>
        <authorList>
            <person name="Lu H."/>
            <person name="Cai Z."/>
        </authorList>
    </citation>
    <scope>NUCLEOTIDE SEQUENCE</scope>
    <source>
        <strain evidence="6">JCM 30855</strain>
    </source>
</reference>
<sequence length="98" mass="10568">MKHLRIADFPLSGQSLIEASAGTGKTFTIVRLYLRLLLGVGCAPLNVDQILVVTFTNAATAELKSRIRAILAKANLDMYVGASDDPILAALIEQVEDR</sequence>
<evidence type="ECO:0000313" key="7">
    <source>
        <dbReference type="Proteomes" id="UP000664654"/>
    </source>
</evidence>
<dbReference type="RefSeq" id="WP_206576055.1">
    <property type="nucleotide sequence ID" value="NZ_JAFKCV010000288.1"/>
</dbReference>
<dbReference type="GO" id="GO:0005829">
    <property type="term" value="C:cytosol"/>
    <property type="evidence" value="ECO:0007669"/>
    <property type="project" value="TreeGrafter"/>
</dbReference>
<proteinExistence type="predicted"/>
<dbReference type="GO" id="GO:0009338">
    <property type="term" value="C:exodeoxyribonuclease V complex"/>
    <property type="evidence" value="ECO:0007669"/>
    <property type="project" value="TreeGrafter"/>
</dbReference>
<comment type="caution">
    <text evidence="6">The sequence shown here is derived from an EMBL/GenBank/DDBJ whole genome shotgun (WGS) entry which is preliminary data.</text>
</comment>
<dbReference type="InterPro" id="IPR014016">
    <property type="entry name" value="UvrD-like_ATP-bd"/>
</dbReference>
<name>A0A939ITQ3_9ALTE</name>
<keyword evidence="7" id="KW-1185">Reference proteome</keyword>
<evidence type="ECO:0000259" key="5">
    <source>
        <dbReference type="Pfam" id="PF00580"/>
    </source>
</evidence>
<dbReference type="GO" id="GO:0043138">
    <property type="term" value="F:3'-5' DNA helicase activity"/>
    <property type="evidence" value="ECO:0007669"/>
    <property type="project" value="TreeGrafter"/>
</dbReference>
<keyword evidence="1" id="KW-0547">Nucleotide-binding</keyword>
<dbReference type="GO" id="GO:0000725">
    <property type="term" value="P:recombinational repair"/>
    <property type="evidence" value="ECO:0007669"/>
    <property type="project" value="TreeGrafter"/>
</dbReference>
<evidence type="ECO:0000256" key="3">
    <source>
        <dbReference type="ARBA" id="ARBA00022806"/>
    </source>
</evidence>
<dbReference type="PANTHER" id="PTHR11070:SF23">
    <property type="entry name" value="RECBCD ENZYME SUBUNIT RECB"/>
    <property type="match status" value="1"/>
</dbReference>
<dbReference type="Gene3D" id="3.40.50.300">
    <property type="entry name" value="P-loop containing nucleotide triphosphate hydrolases"/>
    <property type="match status" value="1"/>
</dbReference>
<keyword evidence="2" id="KW-0378">Hydrolase</keyword>
<dbReference type="Pfam" id="PF00580">
    <property type="entry name" value="UvrD-helicase"/>
    <property type="match status" value="1"/>
</dbReference>
<dbReference type="InterPro" id="IPR027417">
    <property type="entry name" value="P-loop_NTPase"/>
</dbReference>